<protein>
    <submittedName>
        <fullName evidence="2">Uncharacterized protein</fullName>
    </submittedName>
</protein>
<reference evidence="2 3" key="1">
    <citation type="submission" date="2014-06" db="EMBL/GenBank/DDBJ databases">
        <title>Evolutionary Origins and Diversification of the Mycorrhizal Mutualists.</title>
        <authorList>
            <consortium name="DOE Joint Genome Institute"/>
            <consortium name="Mycorrhizal Genomics Consortium"/>
            <person name="Kohler A."/>
            <person name="Kuo A."/>
            <person name="Nagy L.G."/>
            <person name="Floudas D."/>
            <person name="Copeland A."/>
            <person name="Barry K.W."/>
            <person name="Cichocki N."/>
            <person name="Veneault-Fourrey C."/>
            <person name="LaButti K."/>
            <person name="Lindquist E.A."/>
            <person name="Lipzen A."/>
            <person name="Lundell T."/>
            <person name="Morin E."/>
            <person name="Murat C."/>
            <person name="Riley R."/>
            <person name="Ohm R."/>
            <person name="Sun H."/>
            <person name="Tunlid A."/>
            <person name="Henrissat B."/>
            <person name="Grigoriev I.V."/>
            <person name="Hibbett D.S."/>
            <person name="Martin F."/>
        </authorList>
    </citation>
    <scope>NUCLEOTIDE SEQUENCE [LARGE SCALE GENOMIC DNA]</scope>
    <source>
        <strain evidence="2 3">SS14</strain>
    </source>
</reference>
<keyword evidence="3" id="KW-1185">Reference proteome</keyword>
<dbReference type="Proteomes" id="UP000054279">
    <property type="component" value="Unassembled WGS sequence"/>
</dbReference>
<evidence type="ECO:0000313" key="3">
    <source>
        <dbReference type="Proteomes" id="UP000054279"/>
    </source>
</evidence>
<sequence>MVGPAIPRPQLPYERRKPPTLSTEARKANAEKATQKEAVLHDDVGQLLASVNKRIKELSEKHSKKEEYFRMRLYLTSKAEKQTRKESTYNAFLHHVAEKENTSM</sequence>
<organism evidence="2 3">
    <name type="scientific">Sphaerobolus stellatus (strain SS14)</name>
    <dbReference type="NCBI Taxonomy" id="990650"/>
    <lineage>
        <taxon>Eukaryota</taxon>
        <taxon>Fungi</taxon>
        <taxon>Dikarya</taxon>
        <taxon>Basidiomycota</taxon>
        <taxon>Agaricomycotina</taxon>
        <taxon>Agaricomycetes</taxon>
        <taxon>Phallomycetidae</taxon>
        <taxon>Geastrales</taxon>
        <taxon>Sphaerobolaceae</taxon>
        <taxon>Sphaerobolus</taxon>
    </lineage>
</organism>
<proteinExistence type="predicted"/>
<evidence type="ECO:0000313" key="2">
    <source>
        <dbReference type="EMBL" id="KIJ30839.1"/>
    </source>
</evidence>
<feature type="region of interest" description="Disordered" evidence="1">
    <location>
        <begin position="1"/>
        <end position="36"/>
    </location>
</feature>
<feature type="compositionally biased region" description="Basic and acidic residues" evidence="1">
    <location>
        <begin position="24"/>
        <end position="36"/>
    </location>
</feature>
<accession>A0A0C9U8Q7</accession>
<dbReference type="AlphaFoldDB" id="A0A0C9U8Q7"/>
<dbReference type="HOGENOM" id="CLU_2251765_0_0_1"/>
<name>A0A0C9U8Q7_SPHS4</name>
<evidence type="ECO:0000256" key="1">
    <source>
        <dbReference type="SAM" id="MobiDB-lite"/>
    </source>
</evidence>
<dbReference type="EMBL" id="KN837253">
    <property type="protein sequence ID" value="KIJ30839.1"/>
    <property type="molecule type" value="Genomic_DNA"/>
</dbReference>
<gene>
    <name evidence="2" type="ORF">M422DRAFT_267547</name>
</gene>
<feature type="compositionally biased region" description="Pro residues" evidence="1">
    <location>
        <begin position="1"/>
        <end position="10"/>
    </location>
</feature>